<evidence type="ECO:0000259" key="11">
    <source>
        <dbReference type="PROSITE" id="PS50002"/>
    </source>
</evidence>
<dbReference type="GO" id="GO:0043130">
    <property type="term" value="F:ubiquitin binding"/>
    <property type="evidence" value="ECO:0007669"/>
    <property type="project" value="InterPro"/>
</dbReference>
<evidence type="ECO:0000259" key="12">
    <source>
        <dbReference type="PROSITE" id="PS50179"/>
    </source>
</evidence>
<keyword evidence="5 9" id="KW-0728">SH3 domain</keyword>
<feature type="domain" description="VHS" evidence="12">
    <location>
        <begin position="17"/>
        <end position="147"/>
    </location>
</feature>
<dbReference type="PROSITE" id="PS50002">
    <property type="entry name" value="SH3"/>
    <property type="match status" value="1"/>
</dbReference>
<evidence type="ECO:0000256" key="8">
    <source>
        <dbReference type="ARBA" id="ARBA00022927"/>
    </source>
</evidence>
<keyword evidence="14" id="KW-1185">Reference proteome</keyword>
<keyword evidence="6" id="KW-0813">Transport</keyword>
<dbReference type="Pfam" id="PF00790">
    <property type="entry name" value="VHS"/>
    <property type="match status" value="1"/>
</dbReference>
<dbReference type="SUPFAM" id="SSF48464">
    <property type="entry name" value="ENTH/VHS domain"/>
    <property type="match status" value="1"/>
</dbReference>
<gene>
    <name evidence="13" type="ORF">FFLO_00812</name>
</gene>
<evidence type="ECO:0000256" key="10">
    <source>
        <dbReference type="SAM" id="MobiDB-lite"/>
    </source>
</evidence>
<evidence type="ECO:0000256" key="5">
    <source>
        <dbReference type="ARBA" id="ARBA00022443"/>
    </source>
</evidence>
<dbReference type="InterPro" id="IPR003903">
    <property type="entry name" value="UIM_dom"/>
</dbReference>
<dbReference type="OrthoDB" id="10255964at2759"/>
<evidence type="ECO:0000256" key="4">
    <source>
        <dbReference type="ARBA" id="ARBA00018978"/>
    </source>
</evidence>
<evidence type="ECO:0000256" key="2">
    <source>
        <dbReference type="ARBA" id="ARBA00009666"/>
    </source>
</evidence>
<sequence length="412" mass="45795">MFKAAPTNPYDELVVKATHEDLLSEDWDTNLTICDKVQAEGEVGAKNVITSLLKRLVHRNPNVQIFSLELANSLYQNCNKLLHLELTSRAWTGAMERLITDRTTVPQVKNKAVGYVNTWWQGLKGGEAEGVMGDLIETLKTKSQSSQDDTSTQITLMTASSQATKRAREEEAELQRVLELSKQDQGGRNSRPAQTAGPSVSSAIPYHHAPAGPAQNATPQPSPFPAREPAPPPMPTRATASRVRAIYPFVTHEKGELSFDKGDVIKVIDRMYDEWYTGAVGGRIGIFPVSYVEPLPDPTTQELQREAQEEAKIFAAQGMIVNLQRMLDGLDPSRGDRLDDPELENMYQKVVELQPQIVSLMKKYADQRAELEHIHMGFVKASRQYAVMTQPQQAANGYAQPGQDRMSRRQAG</sequence>
<dbReference type="InterPro" id="IPR001452">
    <property type="entry name" value="SH3_domain"/>
</dbReference>
<dbReference type="InterPro" id="IPR050670">
    <property type="entry name" value="STAM"/>
</dbReference>
<evidence type="ECO:0000313" key="13">
    <source>
        <dbReference type="EMBL" id="KAG7571300.1"/>
    </source>
</evidence>
<dbReference type="Gene3D" id="2.30.30.40">
    <property type="entry name" value="SH3 Domains"/>
    <property type="match status" value="1"/>
</dbReference>
<keyword evidence="8" id="KW-0653">Protein transport</keyword>
<dbReference type="GO" id="GO:0010008">
    <property type="term" value="C:endosome membrane"/>
    <property type="evidence" value="ECO:0007669"/>
    <property type="project" value="UniProtKB-SubCell"/>
</dbReference>
<evidence type="ECO:0000256" key="6">
    <source>
        <dbReference type="ARBA" id="ARBA00022448"/>
    </source>
</evidence>
<dbReference type="PROSITE" id="PS50330">
    <property type="entry name" value="UIM"/>
    <property type="match status" value="1"/>
</dbReference>
<proteinExistence type="inferred from homology"/>
<comment type="subcellular location">
    <subcellularLocation>
        <location evidence="1">Endosome membrane</location>
        <topology evidence="1">Peripheral membrane protein</topology>
        <orientation evidence="1">Cytoplasmic side</orientation>
    </subcellularLocation>
</comment>
<dbReference type="Gene3D" id="1.20.5.1940">
    <property type="match status" value="1"/>
</dbReference>
<dbReference type="PRINTS" id="PR00452">
    <property type="entry name" value="SH3DOMAIN"/>
</dbReference>
<dbReference type="SMART" id="SM00288">
    <property type="entry name" value="VHS"/>
    <property type="match status" value="1"/>
</dbReference>
<dbReference type="PANTHER" id="PTHR45929:SF3">
    <property type="entry name" value="JAK PATHWAY SIGNAL TRANSDUCTION ADAPTOR MOLECULE"/>
    <property type="match status" value="1"/>
</dbReference>
<evidence type="ECO:0000256" key="7">
    <source>
        <dbReference type="ARBA" id="ARBA00022753"/>
    </source>
</evidence>
<accession>A0A8K0NQM9</accession>
<name>A0A8K0NQM9_9TREE</name>
<dbReference type="CDD" id="cd16978">
    <property type="entry name" value="VHS_HSE1"/>
    <property type="match status" value="1"/>
</dbReference>
<protein>
    <recommendedName>
        <fullName evidence="3">Class E vacuolar protein-sorting machinery protein HSE1</fullName>
    </recommendedName>
    <alternativeName>
        <fullName evidence="4">Class E vacuolar protein-sorting machinery protein hse1</fullName>
    </alternativeName>
</protein>
<dbReference type="GO" id="GO:0043328">
    <property type="term" value="P:protein transport to vacuole involved in ubiquitin-dependent protein catabolic process via the multivesicular body sorting pathway"/>
    <property type="evidence" value="ECO:0007669"/>
    <property type="project" value="TreeGrafter"/>
</dbReference>
<reference evidence="13" key="1">
    <citation type="submission" date="2020-04" db="EMBL/GenBank/DDBJ databases">
        <title>Analysis of mating type loci in Filobasidium floriforme.</title>
        <authorList>
            <person name="Nowrousian M."/>
        </authorList>
    </citation>
    <scope>NUCLEOTIDE SEQUENCE</scope>
    <source>
        <strain evidence="13">CBS 6242</strain>
    </source>
</reference>
<keyword evidence="7" id="KW-0967">Endosome</keyword>
<dbReference type="GO" id="GO:0035091">
    <property type="term" value="F:phosphatidylinositol binding"/>
    <property type="evidence" value="ECO:0007669"/>
    <property type="project" value="InterPro"/>
</dbReference>
<dbReference type="InterPro" id="IPR008942">
    <property type="entry name" value="ENTH_VHS"/>
</dbReference>
<dbReference type="SUPFAM" id="SSF50044">
    <property type="entry name" value="SH3-domain"/>
    <property type="match status" value="1"/>
</dbReference>
<dbReference type="SMART" id="SM00326">
    <property type="entry name" value="SH3"/>
    <property type="match status" value="1"/>
</dbReference>
<dbReference type="PROSITE" id="PS50179">
    <property type="entry name" value="VHS"/>
    <property type="match status" value="1"/>
</dbReference>
<dbReference type="Proteomes" id="UP000812966">
    <property type="component" value="Unassembled WGS sequence"/>
</dbReference>
<comment type="caution">
    <text evidence="13">The sequence shown here is derived from an EMBL/GenBank/DDBJ whole genome shotgun (WGS) entry which is preliminary data.</text>
</comment>
<dbReference type="EMBL" id="JABELV010000009">
    <property type="protein sequence ID" value="KAG7571300.1"/>
    <property type="molecule type" value="Genomic_DNA"/>
</dbReference>
<dbReference type="Pfam" id="PF00018">
    <property type="entry name" value="SH3_1"/>
    <property type="match status" value="1"/>
</dbReference>
<evidence type="ECO:0000256" key="3">
    <source>
        <dbReference type="ARBA" id="ARBA00017923"/>
    </source>
</evidence>
<dbReference type="GO" id="GO:0033565">
    <property type="term" value="C:ESCRT-0 complex"/>
    <property type="evidence" value="ECO:0007669"/>
    <property type="project" value="TreeGrafter"/>
</dbReference>
<evidence type="ECO:0000256" key="1">
    <source>
        <dbReference type="ARBA" id="ARBA00004125"/>
    </source>
</evidence>
<organism evidence="13 14">
    <name type="scientific">Filobasidium floriforme</name>
    <dbReference type="NCBI Taxonomy" id="5210"/>
    <lineage>
        <taxon>Eukaryota</taxon>
        <taxon>Fungi</taxon>
        <taxon>Dikarya</taxon>
        <taxon>Basidiomycota</taxon>
        <taxon>Agaricomycotina</taxon>
        <taxon>Tremellomycetes</taxon>
        <taxon>Filobasidiales</taxon>
        <taxon>Filobasidiaceae</taxon>
        <taxon>Filobasidium</taxon>
    </lineage>
</organism>
<feature type="domain" description="SH3" evidence="11">
    <location>
        <begin position="238"/>
        <end position="297"/>
    </location>
</feature>
<dbReference type="InterPro" id="IPR036028">
    <property type="entry name" value="SH3-like_dom_sf"/>
</dbReference>
<feature type="compositionally biased region" description="Pro residues" evidence="10">
    <location>
        <begin position="220"/>
        <end position="235"/>
    </location>
</feature>
<feature type="region of interest" description="Disordered" evidence="10">
    <location>
        <begin position="179"/>
        <end position="238"/>
    </location>
</feature>
<evidence type="ECO:0000256" key="9">
    <source>
        <dbReference type="PROSITE-ProRule" id="PRU00192"/>
    </source>
</evidence>
<comment type="similarity">
    <text evidence="2">Belongs to the STAM family.</text>
</comment>
<dbReference type="InterPro" id="IPR002014">
    <property type="entry name" value="VHS_dom"/>
</dbReference>
<dbReference type="Gene3D" id="1.25.40.90">
    <property type="match status" value="1"/>
</dbReference>
<evidence type="ECO:0000313" key="14">
    <source>
        <dbReference type="Proteomes" id="UP000812966"/>
    </source>
</evidence>
<dbReference type="PANTHER" id="PTHR45929">
    <property type="entry name" value="JAK PATHWAY SIGNAL TRANSDUCTION ADAPTOR MOLECULE"/>
    <property type="match status" value="1"/>
</dbReference>
<dbReference type="AlphaFoldDB" id="A0A8K0NQM9"/>
<feature type="compositionally biased region" description="Polar residues" evidence="10">
    <location>
        <begin position="183"/>
        <end position="202"/>
    </location>
</feature>